<dbReference type="Pfam" id="PF00158">
    <property type="entry name" value="Sigma54_activat"/>
    <property type="match status" value="1"/>
</dbReference>
<evidence type="ECO:0000256" key="2">
    <source>
        <dbReference type="ARBA" id="ARBA00022840"/>
    </source>
</evidence>
<dbReference type="PANTHER" id="PTHR32071">
    <property type="entry name" value="TRANSCRIPTIONAL REGULATORY PROTEIN"/>
    <property type="match status" value="1"/>
</dbReference>
<evidence type="ECO:0000313" key="5">
    <source>
        <dbReference type="Proteomes" id="UP001175137"/>
    </source>
</evidence>
<reference evidence="4" key="1">
    <citation type="submission" date="2023-07" db="EMBL/GenBank/DDBJ databases">
        <title>Complete genome sequence of Bacillus cereus SRCM126073 isolated from soil.</title>
        <authorList>
            <person name="Yang H.-G."/>
            <person name="Ryu M.-S."/>
            <person name="Ha G.-S."/>
            <person name="Yang H.-J."/>
            <person name="Jeong D.-Y."/>
        </authorList>
    </citation>
    <scope>NUCLEOTIDE SEQUENCE</scope>
    <source>
        <strain evidence="4">SRCM126073</strain>
    </source>
</reference>
<evidence type="ECO:0000256" key="1">
    <source>
        <dbReference type="ARBA" id="ARBA00022741"/>
    </source>
</evidence>
<dbReference type="EMBL" id="JAUIQW010000002">
    <property type="protein sequence ID" value="MDN4877078.1"/>
    <property type="molecule type" value="Genomic_DNA"/>
</dbReference>
<keyword evidence="1" id="KW-0547">Nucleotide-binding</keyword>
<sequence>MKRITYLESELSKYKKLNNSFPDIISYSATLMKTLFVANKVTELDSTILITGESETGEERIAKVIHKAGFRKDKSFILVNCAAISPNLIESELFEHEKGVFTGTFHMRKGKFEQANIGTIFLDEIGGLKLNVQVKSL</sequence>
<dbReference type="SUPFAM" id="SSF52540">
    <property type="entry name" value="P-loop containing nucleoside triphosphate hydrolases"/>
    <property type="match status" value="1"/>
</dbReference>
<accession>A0AAW7NS86</accession>
<proteinExistence type="predicted"/>
<evidence type="ECO:0000259" key="3">
    <source>
        <dbReference type="PROSITE" id="PS50045"/>
    </source>
</evidence>
<dbReference type="CDD" id="cd00009">
    <property type="entry name" value="AAA"/>
    <property type="match status" value="1"/>
</dbReference>
<dbReference type="AlphaFoldDB" id="A0AAW7NS86"/>
<name>A0AAW7NS86_BACCE</name>
<dbReference type="Gene3D" id="3.40.50.300">
    <property type="entry name" value="P-loop containing nucleotide triphosphate hydrolases"/>
    <property type="match status" value="1"/>
</dbReference>
<dbReference type="PROSITE" id="PS50045">
    <property type="entry name" value="SIGMA54_INTERACT_4"/>
    <property type="match status" value="1"/>
</dbReference>
<dbReference type="InterPro" id="IPR027417">
    <property type="entry name" value="P-loop_NTPase"/>
</dbReference>
<dbReference type="RefSeq" id="WP_243341269.1">
    <property type="nucleotide sequence ID" value="NZ_JALGCM010000005.1"/>
</dbReference>
<keyword evidence="2" id="KW-0067">ATP-binding</keyword>
<feature type="domain" description="Sigma-54 factor interaction" evidence="3">
    <location>
        <begin position="24"/>
        <end position="137"/>
    </location>
</feature>
<protein>
    <submittedName>
        <fullName evidence="4">Sigma 54-interacting transcriptional regulator</fullName>
    </submittedName>
</protein>
<dbReference type="GO" id="GO:0006355">
    <property type="term" value="P:regulation of DNA-templated transcription"/>
    <property type="evidence" value="ECO:0007669"/>
    <property type="project" value="InterPro"/>
</dbReference>
<gene>
    <name evidence="4" type="ORF">QYM23_30305</name>
</gene>
<comment type="caution">
    <text evidence="4">The sequence shown here is derived from an EMBL/GenBank/DDBJ whole genome shotgun (WGS) entry which is preliminary data.</text>
</comment>
<organism evidence="4 5">
    <name type="scientific">Bacillus cereus</name>
    <dbReference type="NCBI Taxonomy" id="1396"/>
    <lineage>
        <taxon>Bacteria</taxon>
        <taxon>Bacillati</taxon>
        <taxon>Bacillota</taxon>
        <taxon>Bacilli</taxon>
        <taxon>Bacillales</taxon>
        <taxon>Bacillaceae</taxon>
        <taxon>Bacillus</taxon>
        <taxon>Bacillus cereus group</taxon>
    </lineage>
</organism>
<dbReference type="InterPro" id="IPR002078">
    <property type="entry name" value="Sigma_54_int"/>
</dbReference>
<dbReference type="PANTHER" id="PTHR32071:SF57">
    <property type="entry name" value="C4-DICARBOXYLATE TRANSPORT TRANSCRIPTIONAL REGULATORY PROTEIN DCTD"/>
    <property type="match status" value="1"/>
</dbReference>
<dbReference type="GO" id="GO:0005524">
    <property type="term" value="F:ATP binding"/>
    <property type="evidence" value="ECO:0007669"/>
    <property type="project" value="UniProtKB-KW"/>
</dbReference>
<dbReference type="Proteomes" id="UP001175137">
    <property type="component" value="Unassembled WGS sequence"/>
</dbReference>
<evidence type="ECO:0000313" key="4">
    <source>
        <dbReference type="EMBL" id="MDN4877078.1"/>
    </source>
</evidence>